<keyword evidence="6" id="KW-0479">Metal-binding</keyword>
<evidence type="ECO:0000256" key="4">
    <source>
        <dbReference type="ARBA" id="ARBA00022490"/>
    </source>
</evidence>
<dbReference type="GO" id="GO:0002949">
    <property type="term" value="P:tRNA threonylcarbamoyladenosine modification"/>
    <property type="evidence" value="ECO:0007669"/>
    <property type="project" value="InterPro"/>
</dbReference>
<dbReference type="OMA" id="PIGERWM"/>
<comment type="subcellular location">
    <subcellularLocation>
        <location evidence="1">Cytoplasm</location>
    </subcellularLocation>
</comment>
<dbReference type="GO" id="GO:0005524">
    <property type="term" value="F:ATP binding"/>
    <property type="evidence" value="ECO:0007669"/>
    <property type="project" value="UniProtKB-KW"/>
</dbReference>
<dbReference type="STRING" id="280699.M1UWH4"/>
<organism evidence="11 12">
    <name type="scientific">Cyanidioschyzon merolae (strain NIES-3377 / 10D)</name>
    <name type="common">Unicellular red alga</name>
    <dbReference type="NCBI Taxonomy" id="280699"/>
    <lineage>
        <taxon>Eukaryota</taxon>
        <taxon>Rhodophyta</taxon>
        <taxon>Bangiophyceae</taxon>
        <taxon>Cyanidiales</taxon>
        <taxon>Cyanidiaceae</taxon>
        <taxon>Cyanidioschyzon</taxon>
    </lineage>
</organism>
<keyword evidence="8" id="KW-0067">ATP-binding</keyword>
<keyword evidence="12" id="KW-1185">Reference proteome</keyword>
<dbReference type="HOGENOM" id="CLU_087829_3_0_1"/>
<dbReference type="EMBL" id="AP006500">
    <property type="protein sequence ID" value="BAM82576.1"/>
    <property type="molecule type" value="Genomic_DNA"/>
</dbReference>
<dbReference type="PANTHER" id="PTHR33540:SF2">
    <property type="entry name" value="TRNA THREONYLCARBAMOYLADENOSINE BIOSYNTHESIS PROTEIN TSAE"/>
    <property type="match status" value="1"/>
</dbReference>
<accession>M1UWH4</accession>
<dbReference type="GO" id="GO:0005737">
    <property type="term" value="C:cytoplasm"/>
    <property type="evidence" value="ECO:0007669"/>
    <property type="project" value="UniProtKB-SubCell"/>
</dbReference>
<evidence type="ECO:0000256" key="1">
    <source>
        <dbReference type="ARBA" id="ARBA00004496"/>
    </source>
</evidence>
<evidence type="ECO:0000313" key="11">
    <source>
        <dbReference type="EMBL" id="BAM82576.1"/>
    </source>
</evidence>
<keyword evidence="9" id="KW-0460">Magnesium</keyword>
<proteinExistence type="inferred from homology"/>
<dbReference type="OrthoDB" id="2878at2759"/>
<keyword evidence="7" id="KW-0547">Nucleotide-binding</keyword>
<dbReference type="InterPro" id="IPR027417">
    <property type="entry name" value="P-loop_NTPase"/>
</dbReference>
<evidence type="ECO:0000256" key="10">
    <source>
        <dbReference type="ARBA" id="ARBA00032441"/>
    </source>
</evidence>
<dbReference type="AlphaFoldDB" id="M1UWH4"/>
<evidence type="ECO:0000256" key="7">
    <source>
        <dbReference type="ARBA" id="ARBA00022741"/>
    </source>
</evidence>
<keyword evidence="5" id="KW-0819">tRNA processing</keyword>
<dbReference type="SUPFAM" id="SSF52540">
    <property type="entry name" value="P-loop containing nucleoside triphosphate hydrolases"/>
    <property type="match status" value="1"/>
</dbReference>
<dbReference type="Proteomes" id="UP000007014">
    <property type="component" value="Chromosome 18"/>
</dbReference>
<gene>
    <name evidence="11" type="ORF">CYME_CMR389C</name>
</gene>
<evidence type="ECO:0000256" key="3">
    <source>
        <dbReference type="ARBA" id="ARBA00019010"/>
    </source>
</evidence>
<reference evidence="11 12" key="1">
    <citation type="journal article" date="2004" name="Nature">
        <title>Genome sequence of the ultrasmall unicellular red alga Cyanidioschyzon merolae 10D.</title>
        <authorList>
            <person name="Matsuzaki M."/>
            <person name="Misumi O."/>
            <person name="Shin-i T."/>
            <person name="Maruyama S."/>
            <person name="Takahara M."/>
            <person name="Miyagishima S."/>
            <person name="Mori T."/>
            <person name="Nishida K."/>
            <person name="Yagisawa F."/>
            <person name="Nishida K."/>
            <person name="Yoshida Y."/>
            <person name="Nishimura Y."/>
            <person name="Nakao S."/>
            <person name="Kobayashi T."/>
            <person name="Momoyama Y."/>
            <person name="Higashiyama T."/>
            <person name="Minoda A."/>
            <person name="Sano M."/>
            <person name="Nomoto H."/>
            <person name="Oishi K."/>
            <person name="Hayashi H."/>
            <person name="Ohta F."/>
            <person name="Nishizaka S."/>
            <person name="Haga S."/>
            <person name="Miura S."/>
            <person name="Morishita T."/>
            <person name="Kabeya Y."/>
            <person name="Terasawa K."/>
            <person name="Suzuki Y."/>
            <person name="Ishii Y."/>
            <person name="Asakawa S."/>
            <person name="Takano H."/>
            <person name="Ohta N."/>
            <person name="Kuroiwa H."/>
            <person name="Tanaka K."/>
            <person name="Shimizu N."/>
            <person name="Sugano S."/>
            <person name="Sato N."/>
            <person name="Nozaki H."/>
            <person name="Ogasawara N."/>
            <person name="Kohara Y."/>
            <person name="Kuroiwa T."/>
        </authorList>
    </citation>
    <scope>NUCLEOTIDE SEQUENCE [LARGE SCALE GENOMIC DNA]</scope>
    <source>
        <strain evidence="11 12">10D</strain>
    </source>
</reference>
<dbReference type="KEGG" id="cme:CYME_CMR389C"/>
<evidence type="ECO:0000256" key="2">
    <source>
        <dbReference type="ARBA" id="ARBA00007599"/>
    </source>
</evidence>
<dbReference type="InterPro" id="IPR003442">
    <property type="entry name" value="T6A_TsaE"/>
</dbReference>
<dbReference type="eggNOG" id="ENOG502S3MQ">
    <property type="taxonomic scope" value="Eukaryota"/>
</dbReference>
<dbReference type="Pfam" id="PF02367">
    <property type="entry name" value="TsaE"/>
    <property type="match status" value="1"/>
</dbReference>
<evidence type="ECO:0000313" key="12">
    <source>
        <dbReference type="Proteomes" id="UP000007014"/>
    </source>
</evidence>
<name>M1UWH4_CYAM1</name>
<dbReference type="RefSeq" id="XP_005538612.1">
    <property type="nucleotide sequence ID" value="XM_005538555.1"/>
</dbReference>
<sequence length="226" mass="25619">MRRNTLSGFLPLLRVRARKATVSQQPSSMSVFAQYSSQQHQQCSSIERVSCRRFRLESPPDTWRLGAALARLARPGDVFLLQGSLGAGKTTLARGFIQEFLNDPELEVVSPTYLLDVTYPDYENKAKVPGVVLHHLDLYRLENADDRPIADFADIFTHQICLVEWPERLGKYSTPEEFLQIRFSFVAGADGPRVIESSGFASHKHLENPRWSQARIDQIQWQCSAA</sequence>
<dbReference type="GeneID" id="16997037"/>
<dbReference type="Gramene" id="CMR389CT">
    <property type="protein sequence ID" value="CMR389CT"/>
    <property type="gene ID" value="CMR389C"/>
</dbReference>
<evidence type="ECO:0000256" key="9">
    <source>
        <dbReference type="ARBA" id="ARBA00022842"/>
    </source>
</evidence>
<protein>
    <recommendedName>
        <fullName evidence="3">tRNA threonylcarbamoyladenosine biosynthesis protein TsaE</fullName>
    </recommendedName>
    <alternativeName>
        <fullName evidence="10">t(6)A37 threonylcarbamoyladenosine biosynthesis protein TsaE</fullName>
    </alternativeName>
</protein>
<dbReference type="Gene3D" id="3.40.50.300">
    <property type="entry name" value="P-loop containing nucleotide triphosphate hydrolases"/>
    <property type="match status" value="1"/>
</dbReference>
<evidence type="ECO:0000256" key="5">
    <source>
        <dbReference type="ARBA" id="ARBA00022694"/>
    </source>
</evidence>
<evidence type="ECO:0000256" key="8">
    <source>
        <dbReference type="ARBA" id="ARBA00022840"/>
    </source>
</evidence>
<reference evidence="11 12" key="2">
    <citation type="journal article" date="2007" name="BMC Biol.">
        <title>A 100%-complete sequence reveals unusually simple genomic features in the hot-spring red alga Cyanidioschyzon merolae.</title>
        <authorList>
            <person name="Nozaki H."/>
            <person name="Takano H."/>
            <person name="Misumi O."/>
            <person name="Terasawa K."/>
            <person name="Matsuzaki M."/>
            <person name="Maruyama S."/>
            <person name="Nishida K."/>
            <person name="Yagisawa F."/>
            <person name="Yoshida Y."/>
            <person name="Fujiwara T."/>
            <person name="Takio S."/>
            <person name="Tamura K."/>
            <person name="Chung S.J."/>
            <person name="Nakamura S."/>
            <person name="Kuroiwa H."/>
            <person name="Tanaka K."/>
            <person name="Sato N."/>
            <person name="Kuroiwa T."/>
        </authorList>
    </citation>
    <scope>NUCLEOTIDE SEQUENCE [LARGE SCALE GENOMIC DNA]</scope>
    <source>
        <strain evidence="11 12">10D</strain>
    </source>
</reference>
<evidence type="ECO:0000256" key="6">
    <source>
        <dbReference type="ARBA" id="ARBA00022723"/>
    </source>
</evidence>
<dbReference type="NCBIfam" id="TIGR00150">
    <property type="entry name" value="T6A_YjeE"/>
    <property type="match status" value="1"/>
</dbReference>
<keyword evidence="4" id="KW-0963">Cytoplasm</keyword>
<comment type="similarity">
    <text evidence="2">Belongs to the TsaE family.</text>
</comment>
<dbReference type="GO" id="GO:0046872">
    <property type="term" value="F:metal ion binding"/>
    <property type="evidence" value="ECO:0007669"/>
    <property type="project" value="UniProtKB-KW"/>
</dbReference>
<dbReference type="PANTHER" id="PTHR33540">
    <property type="entry name" value="TRNA THREONYLCARBAMOYLADENOSINE BIOSYNTHESIS PROTEIN TSAE"/>
    <property type="match status" value="1"/>
</dbReference>